<keyword evidence="8" id="KW-1185">Reference proteome</keyword>
<evidence type="ECO:0000256" key="6">
    <source>
        <dbReference type="HAMAP-Rule" id="MF_00117"/>
    </source>
</evidence>
<gene>
    <name evidence="6" type="primary">hslO</name>
    <name evidence="7" type="ORF">GCM10007350_07220</name>
</gene>
<dbReference type="InterPro" id="IPR023212">
    <property type="entry name" value="Hsp33_helix_hairpin_bin_dom_sf"/>
</dbReference>
<dbReference type="Pfam" id="PF01430">
    <property type="entry name" value="HSP33"/>
    <property type="match status" value="1"/>
</dbReference>
<dbReference type="SUPFAM" id="SSF118352">
    <property type="entry name" value="HSP33 redox switch-like"/>
    <property type="match status" value="1"/>
</dbReference>
<dbReference type="SUPFAM" id="SSF64397">
    <property type="entry name" value="Hsp33 domain"/>
    <property type="match status" value="1"/>
</dbReference>
<keyword evidence="3 6" id="KW-1015">Disulfide bond</keyword>
<feature type="disulfide bond" description="Redox-active" evidence="6">
    <location>
        <begin position="226"/>
        <end position="228"/>
    </location>
</feature>
<dbReference type="NCBIfam" id="NF001033">
    <property type="entry name" value="PRK00114.1"/>
    <property type="match status" value="1"/>
</dbReference>
<dbReference type="Gene3D" id="1.10.287.480">
    <property type="entry name" value="helix hairpin bin"/>
    <property type="match status" value="1"/>
</dbReference>
<comment type="function">
    <text evidence="6">Redox regulated molecular chaperone. Protects both thermally unfolding and oxidatively damaged proteins from irreversible aggregation. Plays an important role in the bacterial defense system toward oxidative stress.</text>
</comment>
<dbReference type="RefSeq" id="WP_189458800.1">
    <property type="nucleotide sequence ID" value="NZ_BMYO01000002.1"/>
</dbReference>
<evidence type="ECO:0000313" key="8">
    <source>
        <dbReference type="Proteomes" id="UP000604737"/>
    </source>
</evidence>
<evidence type="ECO:0000256" key="1">
    <source>
        <dbReference type="ARBA" id="ARBA00022490"/>
    </source>
</evidence>
<dbReference type="Proteomes" id="UP000604737">
    <property type="component" value="Unassembled WGS sequence"/>
</dbReference>
<keyword evidence="4 6" id="KW-0143">Chaperone</keyword>
<comment type="subcellular location">
    <subcellularLocation>
        <location evidence="6">Cytoplasm</location>
    </subcellularLocation>
</comment>
<protein>
    <recommendedName>
        <fullName evidence="6">33 kDa chaperonin</fullName>
    </recommendedName>
    <alternativeName>
        <fullName evidence="6">Heat shock protein 33 homolog</fullName>
        <shortName evidence="6">HSP33</shortName>
    </alternativeName>
</protein>
<feature type="disulfide bond" description="Redox-active" evidence="6">
    <location>
        <begin position="259"/>
        <end position="262"/>
    </location>
</feature>
<dbReference type="InterPro" id="IPR016154">
    <property type="entry name" value="Heat_shock_Hsp33_C"/>
</dbReference>
<dbReference type="PANTHER" id="PTHR30111:SF1">
    <property type="entry name" value="33 KDA CHAPERONIN"/>
    <property type="match status" value="1"/>
</dbReference>
<comment type="caution">
    <text evidence="7">The sequence shown here is derived from an EMBL/GenBank/DDBJ whole genome shotgun (WGS) entry which is preliminary data.</text>
</comment>
<keyword evidence="2 6" id="KW-0862">Zinc</keyword>
<accession>A0ABQ3GZ77</accession>
<keyword evidence="5 6" id="KW-0676">Redox-active center</keyword>
<evidence type="ECO:0000256" key="2">
    <source>
        <dbReference type="ARBA" id="ARBA00022833"/>
    </source>
</evidence>
<dbReference type="PANTHER" id="PTHR30111">
    <property type="entry name" value="33 KDA CHAPERONIN"/>
    <property type="match status" value="1"/>
</dbReference>
<dbReference type="EMBL" id="BMYO01000002">
    <property type="protein sequence ID" value="GHD58023.1"/>
    <property type="molecule type" value="Genomic_DNA"/>
</dbReference>
<comment type="PTM">
    <text evidence="6">Under oxidizing conditions two disulfide bonds are formed involving the reactive cysteines. Under reducing conditions zinc is bound to the reactive cysteines and the protein is inactive.</text>
</comment>
<evidence type="ECO:0000256" key="3">
    <source>
        <dbReference type="ARBA" id="ARBA00023157"/>
    </source>
</evidence>
<dbReference type="HAMAP" id="MF_00117">
    <property type="entry name" value="HslO"/>
    <property type="match status" value="1"/>
</dbReference>
<dbReference type="InterPro" id="IPR016153">
    <property type="entry name" value="Heat_shock_Hsp33_N"/>
</dbReference>
<dbReference type="InterPro" id="IPR000397">
    <property type="entry name" value="Heat_shock_Hsp33"/>
</dbReference>
<dbReference type="Gene3D" id="3.90.1280.10">
    <property type="entry name" value="HSP33 redox switch-like"/>
    <property type="match status" value="1"/>
</dbReference>
<dbReference type="PIRSF" id="PIRSF005261">
    <property type="entry name" value="Heat_shock_Hsp33"/>
    <property type="match status" value="1"/>
</dbReference>
<dbReference type="CDD" id="cd00498">
    <property type="entry name" value="Hsp33"/>
    <property type="match status" value="1"/>
</dbReference>
<evidence type="ECO:0000256" key="4">
    <source>
        <dbReference type="ARBA" id="ARBA00023186"/>
    </source>
</evidence>
<keyword evidence="1 6" id="KW-0963">Cytoplasm</keyword>
<evidence type="ECO:0000313" key="7">
    <source>
        <dbReference type="EMBL" id="GHD58023.1"/>
    </source>
</evidence>
<organism evidence="7 8">
    <name type="scientific">Jeongeupia chitinilytica</name>
    <dbReference type="NCBI Taxonomy" id="1041641"/>
    <lineage>
        <taxon>Bacteria</taxon>
        <taxon>Pseudomonadati</taxon>
        <taxon>Pseudomonadota</taxon>
        <taxon>Betaproteobacteria</taxon>
        <taxon>Neisseriales</taxon>
        <taxon>Chitinibacteraceae</taxon>
        <taxon>Jeongeupia</taxon>
    </lineage>
</organism>
<reference evidence="8" key="1">
    <citation type="journal article" date="2019" name="Int. J. Syst. Evol. Microbiol.">
        <title>The Global Catalogue of Microorganisms (GCM) 10K type strain sequencing project: providing services to taxonomists for standard genome sequencing and annotation.</title>
        <authorList>
            <consortium name="The Broad Institute Genomics Platform"/>
            <consortium name="The Broad Institute Genome Sequencing Center for Infectious Disease"/>
            <person name="Wu L."/>
            <person name="Ma J."/>
        </authorList>
    </citation>
    <scope>NUCLEOTIDE SEQUENCE [LARGE SCALE GENOMIC DNA]</scope>
    <source>
        <strain evidence="8">KCTC 23701</strain>
    </source>
</reference>
<comment type="similarity">
    <text evidence="6">Belongs to the HSP33 family.</text>
</comment>
<name>A0ABQ3GZ77_9NEIS</name>
<sequence>MTQDTLERFLFDDAPVRGEIVKLDASYREVLARHDYPPVLARFIGELMAAGTLLSATLKFDGTLVMQLHGTGAVRLLVVEVTSDNTIRAMARWEGDIPDVSLAELLGNDRRFMLTLDPDEGEAYQGIVGLEPGQNVAEIIEHYMKHSEQLETRLWLACGNGMSAGLMVQKMPAGHGDPDAWERIQMLAQTITDEEMLGLPVRDVLYRLFNEEQVRVFDPAMPRFACTCSRERVGGMLEMVGREEVDHVLAEKGSVDVTCEFCGKGYHFDLVDVEQLFAGHGTAQGSAQRH</sequence>
<dbReference type="Gene3D" id="3.55.30.10">
    <property type="entry name" value="Hsp33 domain"/>
    <property type="match status" value="1"/>
</dbReference>
<proteinExistence type="inferred from homology"/>
<evidence type="ECO:0000256" key="5">
    <source>
        <dbReference type="ARBA" id="ARBA00023284"/>
    </source>
</evidence>